<dbReference type="InterPro" id="IPR001387">
    <property type="entry name" value="Cro/C1-type_HTH"/>
</dbReference>
<evidence type="ECO:0000259" key="2">
    <source>
        <dbReference type="PROSITE" id="PS50943"/>
    </source>
</evidence>
<feature type="domain" description="HTH cro/C1-type" evidence="2">
    <location>
        <begin position="17"/>
        <end position="71"/>
    </location>
</feature>
<dbReference type="Gene3D" id="1.10.260.40">
    <property type="entry name" value="lambda repressor-like DNA-binding domains"/>
    <property type="match status" value="1"/>
</dbReference>
<dbReference type="PANTHER" id="PTHR46797:SF1">
    <property type="entry name" value="METHYLPHOSPHONATE SYNTHASE"/>
    <property type="match status" value="1"/>
</dbReference>
<gene>
    <name evidence="3" type="ORF">J7I43_06965</name>
</gene>
<proteinExistence type="predicted"/>
<evidence type="ECO:0000313" key="4">
    <source>
        <dbReference type="Proteomes" id="UP000679126"/>
    </source>
</evidence>
<sequence>MISVKDVELSKAFGKRFRELRQQTGMSTREFADTAGISHAQIYNIDNGKGNPTLGTINAIAKTLNMSVSELLAGL</sequence>
<keyword evidence="4" id="KW-1185">Reference proteome</keyword>
<dbReference type="Proteomes" id="UP000679126">
    <property type="component" value="Unassembled WGS sequence"/>
</dbReference>
<dbReference type="InterPro" id="IPR010982">
    <property type="entry name" value="Lambda_DNA-bd_dom_sf"/>
</dbReference>
<keyword evidence="1" id="KW-0238">DNA-binding</keyword>
<comment type="caution">
    <text evidence="3">The sequence shown here is derived from an EMBL/GenBank/DDBJ whole genome shotgun (WGS) entry which is preliminary data.</text>
</comment>
<reference evidence="4" key="1">
    <citation type="submission" date="2021-03" db="EMBL/GenBank/DDBJ databases">
        <title>Assistant Professor.</title>
        <authorList>
            <person name="Huq M.A."/>
        </authorList>
    </citation>
    <scope>NUCLEOTIDE SEQUENCE [LARGE SCALE GENOMIC DNA]</scope>
    <source>
        <strain evidence="4">MAH-28</strain>
    </source>
</reference>
<dbReference type="SUPFAM" id="SSF47413">
    <property type="entry name" value="lambda repressor-like DNA-binding domains"/>
    <property type="match status" value="1"/>
</dbReference>
<dbReference type="RefSeq" id="WP_209144618.1">
    <property type="nucleotide sequence ID" value="NZ_JAGHKP010000001.1"/>
</dbReference>
<dbReference type="PROSITE" id="PS50943">
    <property type="entry name" value="HTH_CROC1"/>
    <property type="match status" value="1"/>
</dbReference>
<dbReference type="PANTHER" id="PTHR46797">
    <property type="entry name" value="HTH-TYPE TRANSCRIPTIONAL REGULATOR"/>
    <property type="match status" value="1"/>
</dbReference>
<name>A0ABS3YB93_9BACT</name>
<evidence type="ECO:0000256" key="1">
    <source>
        <dbReference type="ARBA" id="ARBA00023125"/>
    </source>
</evidence>
<dbReference type="CDD" id="cd00093">
    <property type="entry name" value="HTH_XRE"/>
    <property type="match status" value="1"/>
</dbReference>
<organism evidence="3 4">
    <name type="scientific">Chitinophaga chungangae</name>
    <dbReference type="NCBI Taxonomy" id="2821488"/>
    <lineage>
        <taxon>Bacteria</taxon>
        <taxon>Pseudomonadati</taxon>
        <taxon>Bacteroidota</taxon>
        <taxon>Chitinophagia</taxon>
        <taxon>Chitinophagales</taxon>
        <taxon>Chitinophagaceae</taxon>
        <taxon>Chitinophaga</taxon>
    </lineage>
</organism>
<dbReference type="SMART" id="SM00530">
    <property type="entry name" value="HTH_XRE"/>
    <property type="match status" value="1"/>
</dbReference>
<dbReference type="Pfam" id="PF01381">
    <property type="entry name" value="HTH_3"/>
    <property type="match status" value="1"/>
</dbReference>
<protein>
    <submittedName>
        <fullName evidence="3">Helix-turn-helix transcriptional regulator</fullName>
    </submittedName>
</protein>
<evidence type="ECO:0000313" key="3">
    <source>
        <dbReference type="EMBL" id="MBO9151942.1"/>
    </source>
</evidence>
<dbReference type="InterPro" id="IPR050807">
    <property type="entry name" value="TransReg_Diox_bact_type"/>
</dbReference>
<accession>A0ABS3YB93</accession>
<dbReference type="EMBL" id="JAGHKP010000001">
    <property type="protein sequence ID" value="MBO9151942.1"/>
    <property type="molecule type" value="Genomic_DNA"/>
</dbReference>